<dbReference type="SUPFAM" id="SSF69318">
    <property type="entry name" value="Integrin alpha N-terminal domain"/>
    <property type="match status" value="1"/>
</dbReference>
<feature type="signal peptide" evidence="4">
    <location>
        <begin position="1"/>
        <end position="32"/>
    </location>
</feature>
<dbReference type="SUPFAM" id="SSF51110">
    <property type="entry name" value="alpha-D-mannose-specific plant lectins"/>
    <property type="match status" value="1"/>
</dbReference>
<dbReference type="Gene3D" id="2.40.10.10">
    <property type="entry name" value="Trypsin-like serine proteases"/>
    <property type="match status" value="1"/>
</dbReference>
<feature type="chain" id="PRO_5046172435" evidence="4">
    <location>
        <begin position="33"/>
        <end position="709"/>
    </location>
</feature>
<reference evidence="7" key="1">
    <citation type="submission" date="2022-10" db="EMBL/GenBank/DDBJ databases">
        <title>Cytochrome P450 Catalyzes Benzene Ring Formation in the Biosynthesis of Trialkyl-Substituted Aromatic Polyketides.</title>
        <authorList>
            <person name="Zhao E."/>
            <person name="Ge H."/>
        </authorList>
    </citation>
    <scope>NUCLEOTIDE SEQUENCE</scope>
    <source>
        <strain evidence="7">NA0869</strain>
    </source>
</reference>
<dbReference type="InterPro" id="IPR050430">
    <property type="entry name" value="Peptidase_S1"/>
</dbReference>
<gene>
    <name evidence="7" type="ORF">OGH68_09780</name>
</gene>
<keyword evidence="2 4" id="KW-0732">Signal</keyword>
<evidence type="ECO:0000313" key="8">
    <source>
        <dbReference type="Proteomes" id="UP001163878"/>
    </source>
</evidence>
<protein>
    <submittedName>
        <fullName evidence="7">FG-GAP-like repeat-containing protein</fullName>
    </submittedName>
</protein>
<accession>A0ABY6I4T0</accession>
<dbReference type="RefSeq" id="WP_264242963.1">
    <property type="nucleotide sequence ID" value="NZ_CP107567.1"/>
</dbReference>
<comment type="similarity">
    <text evidence="1">Belongs to the peptidase S1 family.</text>
</comment>
<keyword evidence="3" id="KW-1015">Disulfide bond</keyword>
<dbReference type="InterPro" id="IPR043504">
    <property type="entry name" value="Peptidase_S1_PA_chymotrypsin"/>
</dbReference>
<name>A0ABY6I4T0_STRPE</name>
<organism evidence="7 8">
    <name type="scientific">Streptomyces peucetius</name>
    <dbReference type="NCBI Taxonomy" id="1950"/>
    <lineage>
        <taxon>Bacteria</taxon>
        <taxon>Bacillati</taxon>
        <taxon>Actinomycetota</taxon>
        <taxon>Actinomycetes</taxon>
        <taxon>Kitasatosporales</taxon>
        <taxon>Streptomycetaceae</taxon>
        <taxon>Streptomyces</taxon>
    </lineage>
</organism>
<evidence type="ECO:0000256" key="2">
    <source>
        <dbReference type="ARBA" id="ARBA00022729"/>
    </source>
</evidence>
<dbReference type="Gene3D" id="2.90.10.10">
    <property type="entry name" value="Bulb-type lectin domain"/>
    <property type="match status" value="2"/>
</dbReference>
<feature type="domain" description="Peptidase S1" evidence="5">
    <location>
        <begin position="33"/>
        <end position="226"/>
    </location>
</feature>
<keyword evidence="8" id="KW-1185">Reference proteome</keyword>
<dbReference type="PRINTS" id="PR00722">
    <property type="entry name" value="CHYMOTRYPSIN"/>
</dbReference>
<dbReference type="SMART" id="SM00108">
    <property type="entry name" value="B_lectin"/>
    <property type="match status" value="1"/>
</dbReference>
<dbReference type="PROSITE" id="PS50927">
    <property type="entry name" value="BULB_LECTIN"/>
    <property type="match status" value="1"/>
</dbReference>
<dbReference type="Pfam" id="PF00089">
    <property type="entry name" value="Trypsin"/>
    <property type="match status" value="1"/>
</dbReference>
<dbReference type="InterPro" id="IPR036426">
    <property type="entry name" value="Bulb-type_lectin_dom_sf"/>
</dbReference>
<evidence type="ECO:0000259" key="5">
    <source>
        <dbReference type="PROSITE" id="PS50240"/>
    </source>
</evidence>
<feature type="domain" description="Bulb-type lectin" evidence="6">
    <location>
        <begin position="247"/>
        <end position="354"/>
    </location>
</feature>
<sequence>MTLSRTSPRAATIAMVAAALTASTLLATPAQAVVGDAAPDGQYAFTAKVDIGAGKRSCSGALVAPQWIVTAASCFAADPQQPGTVAAGKPSERTVATIGRTDLTATGGHVSDVVELVPRAGRDVVMARLAKPASGIAPVAFAQTPVAVGETLKVAGYGRTATEWVPDKLHTARFTVDSVAGETVGISGATASDAICMGDTGGPAFREKDGKVELVAVSSRSWQGGCLGTDETRTGALSARVDNIAIGSRLPAGKVMTAGDTLTSNSAKVSMLADGNLVVTSNAGKTLWSTGTAGNAGATARLDATGNLVVLAADGTTKLWESKTTAAGGSVVLQDRGNFVVYDAQGVSRWSSGTAIRHDYDADGRSDMADWYDYGDGSDKLHTFATETDGGFKAPIHAWSRAAGGWWAENMKRTTGDYNGDGISDVAAAYGYDDGRVTLFTWLGKGDGNFAEPFASWKVAAGNWNFENFDIYSGDFDGDGRDDVAAWYDYDAGNDRLFTFKSRADGGFNAPVASWETPAGNWWYAHVKPAVGDFNGDGRDDLAAFYGYDSGEMKLWTFTTDANGGFNSPVSSYTSATWGSRDRTTIHAGDFDGDGRDDVAAWYDYADGHDAIHVWAADAKGTFPTRIEAWSTPDGNIWRDNVELVTGDYNGDGRDDFGGMYGYDDGRVKMFTWTAAGAGKLNGHVGSWSAPTGNWTFDRAHFIERYNQN</sequence>
<dbReference type="PANTHER" id="PTHR24276">
    <property type="entry name" value="POLYSERASE-RELATED"/>
    <property type="match status" value="1"/>
</dbReference>
<dbReference type="InterPro" id="IPR028994">
    <property type="entry name" value="Integrin_alpha_N"/>
</dbReference>
<dbReference type="InterPro" id="IPR001480">
    <property type="entry name" value="Bulb-type_lectin_dom"/>
</dbReference>
<dbReference type="SMART" id="SM00020">
    <property type="entry name" value="Tryp_SPc"/>
    <property type="match status" value="1"/>
</dbReference>
<proteinExistence type="inferred from homology"/>
<dbReference type="PROSITE" id="PS50240">
    <property type="entry name" value="TRYPSIN_DOM"/>
    <property type="match status" value="1"/>
</dbReference>
<evidence type="ECO:0000313" key="7">
    <source>
        <dbReference type="EMBL" id="UYQ61749.1"/>
    </source>
</evidence>
<dbReference type="InterPro" id="IPR001314">
    <property type="entry name" value="Peptidase_S1A"/>
</dbReference>
<dbReference type="Proteomes" id="UP001163878">
    <property type="component" value="Chromosome"/>
</dbReference>
<dbReference type="EMBL" id="CP107567">
    <property type="protein sequence ID" value="UYQ61749.1"/>
    <property type="molecule type" value="Genomic_DNA"/>
</dbReference>
<evidence type="ECO:0000259" key="6">
    <source>
        <dbReference type="PROSITE" id="PS50927"/>
    </source>
</evidence>
<evidence type="ECO:0000256" key="1">
    <source>
        <dbReference type="ARBA" id="ARBA00007664"/>
    </source>
</evidence>
<evidence type="ECO:0000256" key="3">
    <source>
        <dbReference type="ARBA" id="ARBA00023157"/>
    </source>
</evidence>
<dbReference type="InterPro" id="IPR009003">
    <property type="entry name" value="Peptidase_S1_PA"/>
</dbReference>
<evidence type="ECO:0000256" key="4">
    <source>
        <dbReference type="SAM" id="SignalP"/>
    </source>
</evidence>
<dbReference type="SUPFAM" id="SSF50494">
    <property type="entry name" value="Trypsin-like serine proteases"/>
    <property type="match status" value="1"/>
</dbReference>
<dbReference type="Pfam" id="PF13517">
    <property type="entry name" value="FG-GAP_3"/>
    <property type="match status" value="2"/>
</dbReference>
<dbReference type="InterPro" id="IPR013517">
    <property type="entry name" value="FG-GAP"/>
</dbReference>
<dbReference type="Gene3D" id="2.40.128.340">
    <property type="match status" value="3"/>
</dbReference>
<dbReference type="InterPro" id="IPR001254">
    <property type="entry name" value="Trypsin_dom"/>
</dbReference>
<dbReference type="PANTHER" id="PTHR24276:SF98">
    <property type="entry name" value="FI18310P1-RELATED"/>
    <property type="match status" value="1"/>
</dbReference>